<dbReference type="Gene3D" id="3.40.50.2000">
    <property type="entry name" value="Glycogen Phosphorylase B"/>
    <property type="match status" value="2"/>
</dbReference>
<gene>
    <name evidence="1" type="ORF">GCM10022247_53970</name>
</gene>
<accession>A0ABP7T987</accession>
<name>A0ABP7T987_9PSEU</name>
<proteinExistence type="predicted"/>
<dbReference type="EMBL" id="BAABAL010000018">
    <property type="protein sequence ID" value="GAA4022901.1"/>
    <property type="molecule type" value="Genomic_DNA"/>
</dbReference>
<dbReference type="SUPFAM" id="SSF53756">
    <property type="entry name" value="UDP-Glycosyltransferase/glycogen phosphorylase"/>
    <property type="match status" value="1"/>
</dbReference>
<keyword evidence="2" id="KW-1185">Reference proteome</keyword>
<sequence length="62" mass="6612">MRLGVGRRIDPAEVTATARRQALVDLVDDPAVAVRLAELRQELASGGTSLAADLIEAQLSRK</sequence>
<dbReference type="RefSeq" id="WP_344880334.1">
    <property type="nucleotide sequence ID" value="NZ_BAABAL010000018.1"/>
</dbReference>
<reference evidence="2" key="1">
    <citation type="journal article" date="2019" name="Int. J. Syst. Evol. Microbiol.">
        <title>The Global Catalogue of Microorganisms (GCM) 10K type strain sequencing project: providing services to taxonomists for standard genome sequencing and annotation.</title>
        <authorList>
            <consortium name="The Broad Institute Genomics Platform"/>
            <consortium name="The Broad Institute Genome Sequencing Center for Infectious Disease"/>
            <person name="Wu L."/>
            <person name="Ma J."/>
        </authorList>
    </citation>
    <scope>NUCLEOTIDE SEQUENCE [LARGE SCALE GENOMIC DNA]</scope>
    <source>
        <strain evidence="2">JCM 17342</strain>
    </source>
</reference>
<comment type="caution">
    <text evidence="1">The sequence shown here is derived from an EMBL/GenBank/DDBJ whole genome shotgun (WGS) entry which is preliminary data.</text>
</comment>
<protein>
    <submittedName>
        <fullName evidence="1">Uncharacterized protein</fullName>
    </submittedName>
</protein>
<evidence type="ECO:0000313" key="2">
    <source>
        <dbReference type="Proteomes" id="UP001501747"/>
    </source>
</evidence>
<dbReference type="Proteomes" id="UP001501747">
    <property type="component" value="Unassembled WGS sequence"/>
</dbReference>
<evidence type="ECO:0000313" key="1">
    <source>
        <dbReference type="EMBL" id="GAA4022901.1"/>
    </source>
</evidence>
<organism evidence="1 2">
    <name type="scientific">Allokutzneria multivorans</name>
    <dbReference type="NCBI Taxonomy" id="1142134"/>
    <lineage>
        <taxon>Bacteria</taxon>
        <taxon>Bacillati</taxon>
        <taxon>Actinomycetota</taxon>
        <taxon>Actinomycetes</taxon>
        <taxon>Pseudonocardiales</taxon>
        <taxon>Pseudonocardiaceae</taxon>
        <taxon>Allokutzneria</taxon>
    </lineage>
</organism>